<evidence type="ECO:0000256" key="1">
    <source>
        <dbReference type="ARBA" id="ARBA00022630"/>
    </source>
</evidence>
<dbReference type="GO" id="GO:0071949">
    <property type="term" value="F:FAD binding"/>
    <property type="evidence" value="ECO:0007669"/>
    <property type="project" value="InterPro"/>
</dbReference>
<dbReference type="EMBL" id="CP041636">
    <property type="protein sequence ID" value="QDO97590.1"/>
    <property type="molecule type" value="Genomic_DNA"/>
</dbReference>
<evidence type="ECO:0000259" key="4">
    <source>
        <dbReference type="PROSITE" id="PS51387"/>
    </source>
</evidence>
<dbReference type="Gene3D" id="3.30.43.10">
    <property type="entry name" value="Uridine Diphospho-n-acetylenolpyruvylglucosamine Reductase, domain 2"/>
    <property type="match status" value="1"/>
</dbReference>
<evidence type="ECO:0000313" key="6">
    <source>
        <dbReference type="Proteomes" id="UP000317496"/>
    </source>
</evidence>
<dbReference type="RefSeq" id="WP_144068571.1">
    <property type="nucleotide sequence ID" value="NZ_CP041636.1"/>
</dbReference>
<dbReference type="InterPro" id="IPR016166">
    <property type="entry name" value="FAD-bd_PCMH"/>
</dbReference>
<sequence length="280" mass="29332">MKAPPFGYVKARELGQVFDLLDQHGDEAKILAGGQSLIPSLNLRLSRPTLLIDINAIADLQGIRETAETIVVGALATHVALEKSPIISRYVPLVAAAMPHIAHPAIRNRGTIGGSLAFADPAAELPACATALEATFILRGRSAERRVKAAGFFHGLFETDLRPGEILAAIEFPKATASHRFAFSELARRHGDYAMIGLAAASPQPGTLRLAYFGVADRPVAADRAAACLVKDGAAGIEAACACLAEDLEPSGDLNAGPQTKLHLAGVLLQRALPSLLTSA</sequence>
<dbReference type="Pfam" id="PF00941">
    <property type="entry name" value="FAD_binding_5"/>
    <property type="match status" value="1"/>
</dbReference>
<keyword evidence="6" id="KW-1185">Reference proteome</keyword>
<dbReference type="InterPro" id="IPR016169">
    <property type="entry name" value="FAD-bd_PCMH_sub2"/>
</dbReference>
<dbReference type="KEGG" id="fer:FNB15_10055"/>
<accession>A0A516H1Y3</accession>
<dbReference type="PANTHER" id="PTHR42659:SF2">
    <property type="entry name" value="XANTHINE DEHYDROGENASE SUBUNIT C-RELATED"/>
    <property type="match status" value="1"/>
</dbReference>
<dbReference type="OrthoDB" id="9793944at2"/>
<name>A0A516H1Y3_9PROT</name>
<dbReference type="InterPro" id="IPR051312">
    <property type="entry name" value="Diverse_Substr_Oxidored"/>
</dbReference>
<gene>
    <name evidence="5" type="ORF">FNB15_10055</name>
</gene>
<dbReference type="InterPro" id="IPR036683">
    <property type="entry name" value="CO_DH_flav_C_dom_sf"/>
</dbReference>
<keyword evidence="1" id="KW-0285">Flavoprotein</keyword>
<dbReference type="InterPro" id="IPR016167">
    <property type="entry name" value="FAD-bd_PCMH_sub1"/>
</dbReference>
<dbReference type="Proteomes" id="UP000317496">
    <property type="component" value="Chromosome"/>
</dbReference>
<dbReference type="SUPFAM" id="SSF55447">
    <property type="entry name" value="CO dehydrogenase flavoprotein C-terminal domain-like"/>
    <property type="match status" value="1"/>
</dbReference>
<dbReference type="GO" id="GO:0016491">
    <property type="term" value="F:oxidoreductase activity"/>
    <property type="evidence" value="ECO:0007669"/>
    <property type="project" value="UniProtKB-KW"/>
</dbReference>
<dbReference type="FunFam" id="3.30.465.10:FF:000017">
    <property type="entry name" value="Xanthine dehydrogenase, FAD binding subunit"/>
    <property type="match status" value="1"/>
</dbReference>
<dbReference type="Gene3D" id="3.30.465.10">
    <property type="match status" value="1"/>
</dbReference>
<keyword evidence="3" id="KW-0560">Oxidoreductase</keyword>
<dbReference type="Pfam" id="PF03450">
    <property type="entry name" value="CO_deh_flav_C"/>
    <property type="match status" value="1"/>
</dbReference>
<evidence type="ECO:0000256" key="3">
    <source>
        <dbReference type="ARBA" id="ARBA00023002"/>
    </source>
</evidence>
<dbReference type="PANTHER" id="PTHR42659">
    <property type="entry name" value="XANTHINE DEHYDROGENASE SUBUNIT C-RELATED"/>
    <property type="match status" value="1"/>
</dbReference>
<dbReference type="SUPFAM" id="SSF56176">
    <property type="entry name" value="FAD-binding/transporter-associated domain-like"/>
    <property type="match status" value="1"/>
</dbReference>
<dbReference type="PROSITE" id="PS51387">
    <property type="entry name" value="FAD_PCMH"/>
    <property type="match status" value="1"/>
</dbReference>
<organism evidence="5 6">
    <name type="scientific">Ferrovibrio terrae</name>
    <dbReference type="NCBI Taxonomy" id="2594003"/>
    <lineage>
        <taxon>Bacteria</taxon>
        <taxon>Pseudomonadati</taxon>
        <taxon>Pseudomonadota</taxon>
        <taxon>Alphaproteobacteria</taxon>
        <taxon>Rhodospirillales</taxon>
        <taxon>Rhodospirillaceae</taxon>
        <taxon>Ferrovibrio</taxon>
    </lineage>
</organism>
<dbReference type="InterPro" id="IPR002346">
    <property type="entry name" value="Mopterin_DH_FAD-bd"/>
</dbReference>
<evidence type="ECO:0000256" key="2">
    <source>
        <dbReference type="ARBA" id="ARBA00022827"/>
    </source>
</evidence>
<dbReference type="InterPro" id="IPR005107">
    <property type="entry name" value="CO_DH_flav_C"/>
</dbReference>
<reference evidence="5 6" key="1">
    <citation type="submission" date="2019-07" db="EMBL/GenBank/DDBJ databases">
        <title>Genome sequencing for Ferrovibrio sp. K5.</title>
        <authorList>
            <person name="Park S.-J."/>
        </authorList>
    </citation>
    <scope>NUCLEOTIDE SEQUENCE [LARGE SCALE GENOMIC DNA]</scope>
    <source>
        <strain evidence="5 6">K5</strain>
    </source>
</reference>
<dbReference type="SMART" id="SM01092">
    <property type="entry name" value="CO_deh_flav_C"/>
    <property type="match status" value="1"/>
</dbReference>
<protein>
    <submittedName>
        <fullName evidence="5">Xanthine dehydrogenase family protein subunit M</fullName>
    </submittedName>
</protein>
<keyword evidence="2" id="KW-0274">FAD</keyword>
<dbReference type="AlphaFoldDB" id="A0A516H1Y3"/>
<dbReference type="InterPro" id="IPR036318">
    <property type="entry name" value="FAD-bd_PCMH-like_sf"/>
</dbReference>
<dbReference type="Gene3D" id="3.30.390.50">
    <property type="entry name" value="CO dehydrogenase flavoprotein, C-terminal domain"/>
    <property type="match status" value="1"/>
</dbReference>
<evidence type="ECO:0000313" key="5">
    <source>
        <dbReference type="EMBL" id="QDO97590.1"/>
    </source>
</evidence>
<feature type="domain" description="FAD-binding PCMH-type" evidence="4">
    <location>
        <begin position="1"/>
        <end position="177"/>
    </location>
</feature>
<proteinExistence type="predicted"/>